<protein>
    <submittedName>
        <fullName evidence="3">WH1 domain-containing protein</fullName>
    </submittedName>
</protein>
<keyword evidence="2" id="KW-1185">Reference proteome</keyword>
<sequence>MDCEGQNCLANSPVQNRAKKLGPTLYSRENVDGFLIETDPTSTNCYWANYLDTGLLMSATNRQNEFSINSRIMLPVKGKDSPPPQQMPCNAGSLDLAFMINDFLPGCTSLRPRNGRTNPKQARRESESANPAPEAIDMAKVKEEIAAKRMKLIEALRTPDKPVVQAAAKTKDSGKVTTKKNPPPTVAETRKHKTPKQSAPTPPAPKEAPITTVPPPVRANANTHNANVNVMPDSFPVNNPKKAGSSVHGRKTVTIREQQEIQMARRKEVIARLKEEKVKKASTPNPKKPVPAAGDTTNNKSSSRQRPAVAVGGFRSTARIGFMYENDDTDESV</sequence>
<evidence type="ECO:0000313" key="3">
    <source>
        <dbReference type="WBParaSite" id="Pan_g4035.t1"/>
    </source>
</evidence>
<feature type="region of interest" description="Disordered" evidence="1">
    <location>
        <begin position="162"/>
        <end position="256"/>
    </location>
</feature>
<evidence type="ECO:0000313" key="2">
    <source>
        <dbReference type="Proteomes" id="UP000492821"/>
    </source>
</evidence>
<reference evidence="2" key="1">
    <citation type="journal article" date="2013" name="Genetics">
        <title>The draft genome and transcriptome of Panagrellus redivivus are shaped by the harsh demands of a free-living lifestyle.</title>
        <authorList>
            <person name="Srinivasan J."/>
            <person name="Dillman A.R."/>
            <person name="Macchietto M.G."/>
            <person name="Heikkinen L."/>
            <person name="Lakso M."/>
            <person name="Fracchia K.M."/>
            <person name="Antoshechkin I."/>
            <person name="Mortazavi A."/>
            <person name="Wong G."/>
            <person name="Sternberg P.W."/>
        </authorList>
    </citation>
    <scope>NUCLEOTIDE SEQUENCE [LARGE SCALE GENOMIC DNA]</scope>
    <source>
        <strain evidence="2">MT8872</strain>
    </source>
</reference>
<dbReference type="Proteomes" id="UP000492821">
    <property type="component" value="Unassembled WGS sequence"/>
</dbReference>
<accession>A0A7E4VW69</accession>
<proteinExistence type="predicted"/>
<feature type="compositionally biased region" description="Low complexity" evidence="1">
    <location>
        <begin position="218"/>
        <end position="230"/>
    </location>
</feature>
<feature type="region of interest" description="Disordered" evidence="1">
    <location>
        <begin position="109"/>
        <end position="132"/>
    </location>
</feature>
<dbReference type="WBParaSite" id="Pan_g4035.t1">
    <property type="protein sequence ID" value="Pan_g4035.t1"/>
    <property type="gene ID" value="Pan_g4035"/>
</dbReference>
<feature type="region of interest" description="Disordered" evidence="1">
    <location>
        <begin position="275"/>
        <end position="333"/>
    </location>
</feature>
<feature type="compositionally biased region" description="Pro residues" evidence="1">
    <location>
        <begin position="200"/>
        <end position="217"/>
    </location>
</feature>
<evidence type="ECO:0000256" key="1">
    <source>
        <dbReference type="SAM" id="MobiDB-lite"/>
    </source>
</evidence>
<feature type="compositionally biased region" description="Polar residues" evidence="1">
    <location>
        <begin position="295"/>
        <end position="305"/>
    </location>
</feature>
<name>A0A7E4VW69_PANRE</name>
<dbReference type="AlphaFoldDB" id="A0A7E4VW69"/>
<organism evidence="2 3">
    <name type="scientific">Panagrellus redivivus</name>
    <name type="common">Microworm</name>
    <dbReference type="NCBI Taxonomy" id="6233"/>
    <lineage>
        <taxon>Eukaryota</taxon>
        <taxon>Metazoa</taxon>
        <taxon>Ecdysozoa</taxon>
        <taxon>Nematoda</taxon>
        <taxon>Chromadorea</taxon>
        <taxon>Rhabditida</taxon>
        <taxon>Tylenchina</taxon>
        <taxon>Panagrolaimomorpha</taxon>
        <taxon>Panagrolaimoidea</taxon>
        <taxon>Panagrolaimidae</taxon>
        <taxon>Panagrellus</taxon>
    </lineage>
</organism>
<reference evidence="3" key="2">
    <citation type="submission" date="2020-10" db="UniProtKB">
        <authorList>
            <consortium name="WormBaseParasite"/>
        </authorList>
    </citation>
    <scope>IDENTIFICATION</scope>
</reference>